<reference evidence="4 5" key="2">
    <citation type="journal article" date="2016" name="Genome Announc.">
        <title>Genome Sequence of a Gram-Positive Diazotroph, Paenibacillus durus Type Strain ATCC 35681.</title>
        <authorList>
            <person name="Halim M.A."/>
            <person name="Rahman A.Y."/>
            <person name="Sim K.S."/>
            <person name="Yam H.C."/>
            <person name="Rahim A.A."/>
            <person name="Ghazali A.H."/>
            <person name="Najimudin N."/>
        </authorList>
    </citation>
    <scope>NUCLEOTIDE SEQUENCE [LARGE SCALE GENOMIC DNA]</scope>
    <source>
        <strain evidence="4 5">ATCC 35681</strain>
    </source>
</reference>
<reference evidence="4 5" key="1">
    <citation type="submission" date="2015-03" db="EMBL/GenBank/DDBJ databases">
        <authorList>
            <person name="Abdul Halim M."/>
        </authorList>
    </citation>
    <scope>NUCLEOTIDE SEQUENCE [LARGE SCALE GENOMIC DNA]</scope>
    <source>
        <strain evidence="4 5">ATCC 35681</strain>
    </source>
</reference>
<dbReference type="InterPro" id="IPR001647">
    <property type="entry name" value="HTH_TetR"/>
</dbReference>
<keyword evidence="1 2" id="KW-0238">DNA-binding</keyword>
<dbReference type="PRINTS" id="PR00455">
    <property type="entry name" value="HTHTETR"/>
</dbReference>
<dbReference type="HOGENOM" id="CLU_069356_42_3_9"/>
<dbReference type="InterPro" id="IPR050624">
    <property type="entry name" value="HTH-type_Tx_Regulator"/>
</dbReference>
<accession>A0A0F7F7I8</accession>
<dbReference type="OrthoDB" id="9812993at2"/>
<organism evidence="4 5">
    <name type="scientific">Paenibacillus durus ATCC 35681</name>
    <dbReference type="NCBI Taxonomy" id="1333534"/>
    <lineage>
        <taxon>Bacteria</taxon>
        <taxon>Bacillati</taxon>
        <taxon>Bacillota</taxon>
        <taxon>Bacilli</taxon>
        <taxon>Bacillales</taxon>
        <taxon>Paenibacillaceae</taxon>
        <taxon>Paenibacillus</taxon>
    </lineage>
</organism>
<evidence type="ECO:0000313" key="4">
    <source>
        <dbReference type="EMBL" id="AKG34108.1"/>
    </source>
</evidence>
<dbReference type="AlphaFoldDB" id="A0A0F7F7I8"/>
<dbReference type="SUPFAM" id="SSF46689">
    <property type="entry name" value="Homeodomain-like"/>
    <property type="match status" value="1"/>
</dbReference>
<name>A0A0F7F7I8_PAEDU</name>
<proteinExistence type="predicted"/>
<dbReference type="Gene3D" id="1.10.357.10">
    <property type="entry name" value="Tetracycline Repressor, domain 2"/>
    <property type="match status" value="1"/>
</dbReference>
<evidence type="ECO:0000256" key="1">
    <source>
        <dbReference type="ARBA" id="ARBA00023125"/>
    </source>
</evidence>
<dbReference type="PATRIC" id="fig|1333534.5.peg.1221"/>
<evidence type="ECO:0000313" key="5">
    <source>
        <dbReference type="Proteomes" id="UP000034189"/>
    </source>
</evidence>
<dbReference type="Pfam" id="PF00440">
    <property type="entry name" value="TetR_N"/>
    <property type="match status" value="1"/>
</dbReference>
<feature type="domain" description="HTH tetR-type" evidence="3">
    <location>
        <begin position="2"/>
        <end position="62"/>
    </location>
</feature>
<dbReference type="PANTHER" id="PTHR43479:SF11">
    <property type="entry name" value="ACREF_ENVCD OPERON REPRESSOR-RELATED"/>
    <property type="match status" value="1"/>
</dbReference>
<protein>
    <submittedName>
        <fullName evidence="4">Transcriptional regulator</fullName>
    </submittedName>
</protein>
<dbReference type="Proteomes" id="UP000034189">
    <property type="component" value="Chromosome"/>
</dbReference>
<dbReference type="InterPro" id="IPR009057">
    <property type="entry name" value="Homeodomain-like_sf"/>
</dbReference>
<evidence type="ECO:0000259" key="3">
    <source>
        <dbReference type="PROSITE" id="PS50977"/>
    </source>
</evidence>
<dbReference type="PROSITE" id="PS50977">
    <property type="entry name" value="HTH_TETR_2"/>
    <property type="match status" value="1"/>
</dbReference>
<dbReference type="EMBL" id="CP011114">
    <property type="protein sequence ID" value="AKG34108.1"/>
    <property type="molecule type" value="Genomic_DNA"/>
</dbReference>
<dbReference type="PANTHER" id="PTHR43479">
    <property type="entry name" value="ACREF/ENVCD OPERON REPRESSOR-RELATED"/>
    <property type="match status" value="1"/>
</dbReference>
<feature type="DNA-binding region" description="H-T-H motif" evidence="2">
    <location>
        <begin position="25"/>
        <end position="44"/>
    </location>
</feature>
<sequence>MRDTKTDLLNCGKKLFSSKGFKDTNVSDITKMAGIGVGTFYNYYASKEKLFMEIFLQENANLKKSIMEAVNLDDDPFKVIKEIMSLNLIGMNSNPILKEWYNRDVFNRIEQQYREDNGIGHVDFLYNHFVELIKRWQAEGKMRDDIDSGLIMAFFSALINIDTHKDEIGIQYFPQILDYLGEFTMKGLTAGLNPHIEKSNKEDCQ</sequence>
<evidence type="ECO:0000256" key="2">
    <source>
        <dbReference type="PROSITE-ProRule" id="PRU00335"/>
    </source>
</evidence>
<dbReference type="GO" id="GO:0003677">
    <property type="term" value="F:DNA binding"/>
    <property type="evidence" value="ECO:0007669"/>
    <property type="project" value="UniProtKB-UniRule"/>
</dbReference>
<gene>
    <name evidence="4" type="ORF">VK70_05560</name>
</gene>